<keyword evidence="4" id="KW-0548">Nucleotidyltransferase</keyword>
<dbReference type="SUPFAM" id="SSF53098">
    <property type="entry name" value="Ribonuclease H-like"/>
    <property type="match status" value="1"/>
</dbReference>
<dbReference type="Proteomes" id="UP000215914">
    <property type="component" value="Chromosome 15"/>
</dbReference>
<proteinExistence type="predicted"/>
<sequence>MLTDVTRDPRFMADFWKELHRLNGTTLKFSSAYHQQTDGQSKALNRCLEMYLRCYVADHLTKWLQFLPWAEFWYNTSYQTSSQMTPFEILYGRKPPSITRYLRDSTTEPALAAQLEERDGILTRLKVNLLKAQSRMKLAADKHRRDLHFMIDDWVYVKLQPYRQGSVRLQRHHKLGHRYFGPYRVVARIGSVSYKLDLPEAAKIHPVFHVSLLRKCIGKPAQQITPLHLVDSTSTLILQPQHVLQTRTIHKGNQLVPQYLIQWEGLPVTTATWEDSAQIQQQFPNFPLADKVDFNGGGIVMSPTGPPKNGSPINGDPAQPRRSNREHVQPKKFGDYVMKAMSANV</sequence>
<dbReference type="InterPro" id="IPR056924">
    <property type="entry name" value="SH3_Tf2-1"/>
</dbReference>
<dbReference type="Pfam" id="PF24626">
    <property type="entry name" value="SH3_Tf2-1"/>
    <property type="match status" value="1"/>
</dbReference>
<dbReference type="InterPro" id="IPR012337">
    <property type="entry name" value="RNaseH-like_sf"/>
</dbReference>
<dbReference type="EMBL" id="MNCJ02000330">
    <property type="protein sequence ID" value="KAF5767039.1"/>
    <property type="molecule type" value="Genomic_DNA"/>
</dbReference>
<reference evidence="4 6" key="1">
    <citation type="journal article" date="2017" name="Nature">
        <title>The sunflower genome provides insights into oil metabolism, flowering and Asterid evolution.</title>
        <authorList>
            <person name="Badouin H."/>
            <person name="Gouzy J."/>
            <person name="Grassa C.J."/>
            <person name="Murat F."/>
            <person name="Staton S.E."/>
            <person name="Cottret L."/>
            <person name="Lelandais-Briere C."/>
            <person name="Owens G.L."/>
            <person name="Carrere S."/>
            <person name="Mayjonade B."/>
            <person name="Legrand L."/>
            <person name="Gill N."/>
            <person name="Kane N.C."/>
            <person name="Bowers J.E."/>
            <person name="Hubner S."/>
            <person name="Bellec A."/>
            <person name="Berard A."/>
            <person name="Berges H."/>
            <person name="Blanchet N."/>
            <person name="Boniface M.C."/>
            <person name="Brunel D."/>
            <person name="Catrice O."/>
            <person name="Chaidir N."/>
            <person name="Claudel C."/>
            <person name="Donnadieu C."/>
            <person name="Faraut T."/>
            <person name="Fievet G."/>
            <person name="Helmstetter N."/>
            <person name="King M."/>
            <person name="Knapp S.J."/>
            <person name="Lai Z."/>
            <person name="Le Paslier M.C."/>
            <person name="Lippi Y."/>
            <person name="Lorenzon L."/>
            <person name="Mandel J.R."/>
            <person name="Marage G."/>
            <person name="Marchand G."/>
            <person name="Marquand E."/>
            <person name="Bret-Mestries E."/>
            <person name="Morien E."/>
            <person name="Nambeesan S."/>
            <person name="Nguyen T."/>
            <person name="Pegot-Espagnet P."/>
            <person name="Pouilly N."/>
            <person name="Raftis F."/>
            <person name="Sallet E."/>
            <person name="Schiex T."/>
            <person name="Thomas J."/>
            <person name="Vandecasteele C."/>
            <person name="Vares D."/>
            <person name="Vear F."/>
            <person name="Vautrin S."/>
            <person name="Crespi M."/>
            <person name="Mangin B."/>
            <person name="Burke J.M."/>
            <person name="Salse J."/>
            <person name="Munos S."/>
            <person name="Vincourt P."/>
            <person name="Rieseberg L.H."/>
            <person name="Langlade N.B."/>
        </authorList>
    </citation>
    <scope>NUCLEOTIDE SEQUENCE [LARGE SCALE GENOMIC DNA]</scope>
    <source>
        <strain evidence="6">cv. SF193</strain>
        <tissue evidence="4">Leaves</tissue>
    </source>
</reference>
<dbReference type="OMA" id="AMESNND"/>
<feature type="domain" description="Chromo" evidence="2">
    <location>
        <begin position="240"/>
        <end position="285"/>
    </location>
</feature>
<dbReference type="InterPro" id="IPR036397">
    <property type="entry name" value="RNaseH_sf"/>
</dbReference>
<dbReference type="InParanoid" id="A0A251SCZ2"/>
<dbReference type="InterPro" id="IPR023780">
    <property type="entry name" value="Chromo_domain"/>
</dbReference>
<dbReference type="GO" id="GO:0016779">
    <property type="term" value="F:nucleotidyltransferase activity"/>
    <property type="evidence" value="ECO:0007669"/>
    <property type="project" value="UniProtKB-KW"/>
</dbReference>
<dbReference type="InterPro" id="IPR050951">
    <property type="entry name" value="Retrovirus_Pol_polyprotein"/>
</dbReference>
<reference evidence="5" key="2">
    <citation type="submission" date="2017-02" db="EMBL/GenBank/DDBJ databases">
        <title>Sunflower complete genome.</title>
        <authorList>
            <person name="Langlade N."/>
            <person name="Munos S."/>
        </authorList>
    </citation>
    <scope>NUCLEOTIDE SEQUENCE [LARGE SCALE GENOMIC DNA]</scope>
    <source>
        <tissue evidence="5">Leaves</tissue>
    </source>
</reference>
<dbReference type="Gene3D" id="3.30.420.10">
    <property type="entry name" value="Ribonuclease H-like superfamily/Ribonuclease H"/>
    <property type="match status" value="1"/>
</dbReference>
<feature type="region of interest" description="Disordered" evidence="1">
    <location>
        <begin position="300"/>
        <end position="332"/>
    </location>
</feature>
<accession>A0A251SCZ2</accession>
<dbReference type="EC" id="3.1.26.4" evidence="4"/>
<evidence type="ECO:0000259" key="2">
    <source>
        <dbReference type="Pfam" id="PF00385"/>
    </source>
</evidence>
<dbReference type="GO" id="GO:0003676">
    <property type="term" value="F:nucleic acid binding"/>
    <property type="evidence" value="ECO:0007669"/>
    <property type="project" value="InterPro"/>
</dbReference>
<keyword evidence="6" id="KW-1185">Reference proteome</keyword>
<feature type="compositionally biased region" description="Basic and acidic residues" evidence="1">
    <location>
        <begin position="323"/>
        <end position="332"/>
    </location>
</feature>
<evidence type="ECO:0000259" key="3">
    <source>
        <dbReference type="Pfam" id="PF24626"/>
    </source>
</evidence>
<reference evidence="4" key="3">
    <citation type="submission" date="2020-06" db="EMBL/GenBank/DDBJ databases">
        <title>Helianthus annuus Genome sequencing and assembly Release 2.</title>
        <authorList>
            <person name="Gouzy J."/>
            <person name="Langlade N."/>
            <person name="Munos S."/>
        </authorList>
    </citation>
    <scope>NUCLEOTIDE SEQUENCE</scope>
    <source>
        <tissue evidence="4">Leaves</tissue>
    </source>
</reference>
<evidence type="ECO:0000313" key="4">
    <source>
        <dbReference type="EMBL" id="KAF5767039.1"/>
    </source>
</evidence>
<gene>
    <name evidence="5" type="ORF">HannXRQ_Chr15g0497421</name>
    <name evidence="4" type="ORF">HanXRQr2_Chr15g0722541</name>
</gene>
<keyword evidence="4" id="KW-0378">Hydrolase</keyword>
<dbReference type="PANTHER" id="PTHR37984">
    <property type="entry name" value="PROTEIN CBG26694"/>
    <property type="match status" value="1"/>
</dbReference>
<keyword evidence="4" id="KW-0808">Transferase</keyword>
<dbReference type="InterPro" id="IPR016197">
    <property type="entry name" value="Chromo-like_dom_sf"/>
</dbReference>
<dbReference type="EMBL" id="CM007904">
    <property type="protein sequence ID" value="OTF96734.1"/>
    <property type="molecule type" value="Genomic_DNA"/>
</dbReference>
<evidence type="ECO:0000313" key="5">
    <source>
        <dbReference type="EMBL" id="OTF96734.1"/>
    </source>
</evidence>
<dbReference type="Gramene" id="mRNA:HanXRQr2_Chr15g0722541">
    <property type="protein sequence ID" value="mRNA:HanXRQr2_Chr15g0722541"/>
    <property type="gene ID" value="HanXRQr2_Chr15g0722541"/>
</dbReference>
<dbReference type="Gene3D" id="2.40.50.40">
    <property type="match status" value="1"/>
</dbReference>
<dbReference type="GO" id="GO:0004523">
    <property type="term" value="F:RNA-DNA hybrid ribonuclease activity"/>
    <property type="evidence" value="ECO:0007669"/>
    <property type="project" value="UniProtKB-EC"/>
</dbReference>
<dbReference type="SUPFAM" id="SSF54160">
    <property type="entry name" value="Chromo domain-like"/>
    <property type="match status" value="1"/>
</dbReference>
<protein>
    <submittedName>
        <fullName evidence="4">Nucleotidyltransferase, Ribonuclease H</fullName>
        <ecNumber evidence="4">2.7.7.-</ecNumber>
        <ecNumber evidence="4">3.1.26.4</ecNumber>
    </submittedName>
    <submittedName>
        <fullName evidence="5">Putative ribonuclease H-like domain, Chromo domain-like, Chromo domain protein</fullName>
    </submittedName>
</protein>
<evidence type="ECO:0000256" key="1">
    <source>
        <dbReference type="SAM" id="MobiDB-lite"/>
    </source>
</evidence>
<dbReference type="AlphaFoldDB" id="A0A251SCZ2"/>
<organism evidence="5 6">
    <name type="scientific">Helianthus annuus</name>
    <name type="common">Common sunflower</name>
    <dbReference type="NCBI Taxonomy" id="4232"/>
    <lineage>
        <taxon>Eukaryota</taxon>
        <taxon>Viridiplantae</taxon>
        <taxon>Streptophyta</taxon>
        <taxon>Embryophyta</taxon>
        <taxon>Tracheophyta</taxon>
        <taxon>Spermatophyta</taxon>
        <taxon>Magnoliopsida</taxon>
        <taxon>eudicotyledons</taxon>
        <taxon>Gunneridae</taxon>
        <taxon>Pentapetalae</taxon>
        <taxon>asterids</taxon>
        <taxon>campanulids</taxon>
        <taxon>Asterales</taxon>
        <taxon>Asteraceae</taxon>
        <taxon>Asteroideae</taxon>
        <taxon>Heliantheae alliance</taxon>
        <taxon>Heliantheae</taxon>
        <taxon>Helianthus</taxon>
    </lineage>
</organism>
<name>A0A251SCZ2_HELAN</name>
<dbReference type="PANTHER" id="PTHR37984:SF5">
    <property type="entry name" value="PROTEIN NYNRIN-LIKE"/>
    <property type="match status" value="1"/>
</dbReference>
<dbReference type="STRING" id="4232.A0A251SCZ2"/>
<dbReference type="EC" id="2.7.7.-" evidence="4"/>
<feature type="domain" description="Tf2-1-like SH3-like" evidence="3">
    <location>
        <begin position="153"/>
        <end position="216"/>
    </location>
</feature>
<dbReference type="Pfam" id="PF00385">
    <property type="entry name" value="Chromo"/>
    <property type="match status" value="1"/>
</dbReference>
<evidence type="ECO:0000313" key="6">
    <source>
        <dbReference type="Proteomes" id="UP000215914"/>
    </source>
</evidence>